<comment type="caution">
    <text evidence="1">The sequence shown here is derived from an EMBL/GenBank/DDBJ whole genome shotgun (WGS) entry which is preliminary data.</text>
</comment>
<dbReference type="AlphaFoldDB" id="A0AAV4ULB6"/>
<accession>A0AAV4ULB6</accession>
<evidence type="ECO:0000313" key="1">
    <source>
        <dbReference type="EMBL" id="GIY58384.1"/>
    </source>
</evidence>
<organism evidence="1 2">
    <name type="scientific">Caerostris darwini</name>
    <dbReference type="NCBI Taxonomy" id="1538125"/>
    <lineage>
        <taxon>Eukaryota</taxon>
        <taxon>Metazoa</taxon>
        <taxon>Ecdysozoa</taxon>
        <taxon>Arthropoda</taxon>
        <taxon>Chelicerata</taxon>
        <taxon>Arachnida</taxon>
        <taxon>Araneae</taxon>
        <taxon>Araneomorphae</taxon>
        <taxon>Entelegynae</taxon>
        <taxon>Araneoidea</taxon>
        <taxon>Araneidae</taxon>
        <taxon>Caerostris</taxon>
    </lineage>
</organism>
<dbReference type="Proteomes" id="UP001054837">
    <property type="component" value="Unassembled WGS sequence"/>
</dbReference>
<reference evidence="1 2" key="1">
    <citation type="submission" date="2021-06" db="EMBL/GenBank/DDBJ databases">
        <title>Caerostris darwini draft genome.</title>
        <authorList>
            <person name="Kono N."/>
            <person name="Arakawa K."/>
        </authorList>
    </citation>
    <scope>NUCLEOTIDE SEQUENCE [LARGE SCALE GENOMIC DNA]</scope>
</reference>
<keyword evidence="2" id="KW-1185">Reference proteome</keyword>
<dbReference type="EMBL" id="BPLQ01011492">
    <property type="protein sequence ID" value="GIY58384.1"/>
    <property type="molecule type" value="Genomic_DNA"/>
</dbReference>
<protein>
    <submittedName>
        <fullName evidence="1">Uncharacterized protein</fullName>
    </submittedName>
</protein>
<sequence>MVAVFQTFAEFLAYNANYIIKFPKRVVNLEEVDNVGEWNLQSDIDLAASEEEETLKISSNGGRLPKAKRDIKKKGWRNLRKNAREANGVGKWANGQ</sequence>
<name>A0AAV4ULB6_9ARAC</name>
<gene>
    <name evidence="1" type="ORF">CDAR_316421</name>
</gene>
<proteinExistence type="predicted"/>
<evidence type="ECO:0000313" key="2">
    <source>
        <dbReference type="Proteomes" id="UP001054837"/>
    </source>
</evidence>